<evidence type="ECO:0000256" key="7">
    <source>
        <dbReference type="ARBA" id="ARBA00023180"/>
    </source>
</evidence>
<protein>
    <recommendedName>
        <fullName evidence="4">beta-glucosidase</fullName>
        <ecNumber evidence="4">3.2.1.21</ecNumber>
    </recommendedName>
</protein>
<evidence type="ECO:0000256" key="3">
    <source>
        <dbReference type="ARBA" id="ARBA00005336"/>
    </source>
</evidence>
<dbReference type="InterPro" id="IPR036881">
    <property type="entry name" value="Glyco_hydro_3_C_sf"/>
</dbReference>
<keyword evidence="14" id="KW-1185">Reference proteome</keyword>
<gene>
    <name evidence="13" type="ORF">BO82DRAFT_417818</name>
</gene>
<keyword evidence="10" id="KW-0624">Polysaccharide degradation</keyword>
<dbReference type="STRING" id="1448315.A0A319C7Y9"/>
<dbReference type="Pfam" id="PF00933">
    <property type="entry name" value="Glyco_hydro_3"/>
    <property type="match status" value="1"/>
</dbReference>
<evidence type="ECO:0000256" key="9">
    <source>
        <dbReference type="ARBA" id="ARBA00023295"/>
    </source>
</evidence>
<dbReference type="InterPro" id="IPR017853">
    <property type="entry name" value="GH"/>
</dbReference>
<evidence type="ECO:0000256" key="8">
    <source>
        <dbReference type="ARBA" id="ARBA00023277"/>
    </source>
</evidence>
<evidence type="ECO:0000256" key="5">
    <source>
        <dbReference type="ARBA" id="ARBA00022801"/>
    </source>
</evidence>
<dbReference type="GeneID" id="37142782"/>
<dbReference type="GO" id="GO:0008422">
    <property type="term" value="F:beta-glucosidase activity"/>
    <property type="evidence" value="ECO:0007669"/>
    <property type="project" value="UniProtKB-EC"/>
</dbReference>
<dbReference type="GO" id="GO:0030245">
    <property type="term" value="P:cellulose catabolic process"/>
    <property type="evidence" value="ECO:0007669"/>
    <property type="project" value="UniProtKB-KW"/>
</dbReference>
<comment type="catalytic activity">
    <reaction evidence="1">
        <text>Hydrolysis of terminal, non-reducing beta-D-glucosyl residues with release of beta-D-glucose.</text>
        <dbReference type="EC" id="3.2.1.21"/>
    </reaction>
</comment>
<keyword evidence="8" id="KW-0119">Carbohydrate metabolism</keyword>
<reference evidence="13 14" key="1">
    <citation type="submission" date="2016-12" db="EMBL/GenBank/DDBJ databases">
        <title>The genomes of Aspergillus section Nigri reveals drivers in fungal speciation.</title>
        <authorList>
            <consortium name="DOE Joint Genome Institute"/>
            <person name="Vesth T.C."/>
            <person name="Nybo J."/>
            <person name="Theobald S."/>
            <person name="Brandl J."/>
            <person name="Frisvad J.C."/>
            <person name="Nielsen K.F."/>
            <person name="Lyhne E.K."/>
            <person name="Kogle M.E."/>
            <person name="Kuo A."/>
            <person name="Riley R."/>
            <person name="Clum A."/>
            <person name="Nolan M."/>
            <person name="Lipzen A."/>
            <person name="Salamov A."/>
            <person name="Henrissat B."/>
            <person name="Wiebenga A."/>
            <person name="De Vries R.P."/>
            <person name="Grigoriev I.V."/>
            <person name="Mortensen U.H."/>
            <person name="Andersen M.R."/>
            <person name="Baker S.E."/>
        </authorList>
    </citation>
    <scope>NUCLEOTIDE SEQUENCE [LARGE SCALE GENOMIC DNA]</scope>
    <source>
        <strain evidence="13 14">CBS 121591</strain>
    </source>
</reference>
<dbReference type="Proteomes" id="UP000248340">
    <property type="component" value="Unassembled WGS sequence"/>
</dbReference>
<organism evidence="13 14">
    <name type="scientific">Aspergillus uvarum CBS 121591</name>
    <dbReference type="NCBI Taxonomy" id="1448315"/>
    <lineage>
        <taxon>Eukaryota</taxon>
        <taxon>Fungi</taxon>
        <taxon>Dikarya</taxon>
        <taxon>Ascomycota</taxon>
        <taxon>Pezizomycotina</taxon>
        <taxon>Eurotiomycetes</taxon>
        <taxon>Eurotiomycetidae</taxon>
        <taxon>Eurotiales</taxon>
        <taxon>Aspergillaceae</taxon>
        <taxon>Aspergillus</taxon>
        <taxon>Aspergillus subgen. Circumdati</taxon>
    </lineage>
</organism>
<keyword evidence="11" id="KW-0732">Signal</keyword>
<feature type="chain" id="PRO_5016437015" description="beta-glucosidase" evidence="11">
    <location>
        <begin position="25"/>
        <end position="754"/>
    </location>
</feature>
<evidence type="ECO:0000256" key="6">
    <source>
        <dbReference type="ARBA" id="ARBA00023001"/>
    </source>
</evidence>
<dbReference type="EMBL" id="KZ821711">
    <property type="protein sequence ID" value="PYH80220.1"/>
    <property type="molecule type" value="Genomic_DNA"/>
</dbReference>
<dbReference type="SUPFAM" id="SSF52279">
    <property type="entry name" value="Beta-D-glucan exohydrolase, C-terminal domain"/>
    <property type="match status" value="1"/>
</dbReference>
<feature type="signal peptide" evidence="11">
    <location>
        <begin position="1"/>
        <end position="24"/>
    </location>
</feature>
<dbReference type="Pfam" id="PF14310">
    <property type="entry name" value="Fn3-like"/>
    <property type="match status" value="1"/>
</dbReference>
<keyword evidence="9" id="KW-0326">Glycosidase</keyword>
<dbReference type="PANTHER" id="PTHR42715:SF14">
    <property type="entry name" value="BETA-GLUCOSIDASE D-RELATED"/>
    <property type="match status" value="1"/>
</dbReference>
<dbReference type="OrthoDB" id="416222at2759"/>
<comment type="similarity">
    <text evidence="3">Belongs to the glycosyl hydrolase 3 family.</text>
</comment>
<dbReference type="PANTHER" id="PTHR42715">
    <property type="entry name" value="BETA-GLUCOSIDASE"/>
    <property type="match status" value="1"/>
</dbReference>
<dbReference type="InterPro" id="IPR001764">
    <property type="entry name" value="Glyco_hydro_3_N"/>
</dbReference>
<dbReference type="PRINTS" id="PR00133">
    <property type="entry name" value="GLHYDRLASE3"/>
</dbReference>
<proteinExistence type="inferred from homology"/>
<dbReference type="Gene3D" id="3.20.20.300">
    <property type="entry name" value="Glycoside hydrolase, family 3, N-terminal domain"/>
    <property type="match status" value="1"/>
</dbReference>
<evidence type="ECO:0000313" key="14">
    <source>
        <dbReference type="Proteomes" id="UP000248340"/>
    </source>
</evidence>
<dbReference type="Gene3D" id="2.60.40.10">
    <property type="entry name" value="Immunoglobulins"/>
    <property type="match status" value="1"/>
</dbReference>
<keyword evidence="7" id="KW-0325">Glycoprotein</keyword>
<comment type="pathway">
    <text evidence="2">Glycan metabolism; cellulose degradation.</text>
</comment>
<feature type="domain" description="Fibronectin type III-like" evidence="12">
    <location>
        <begin position="673"/>
        <end position="742"/>
    </location>
</feature>
<dbReference type="InterPro" id="IPR036962">
    <property type="entry name" value="Glyco_hydro_3_N_sf"/>
</dbReference>
<dbReference type="SMART" id="SM01217">
    <property type="entry name" value="Fn3_like"/>
    <property type="match status" value="1"/>
</dbReference>
<evidence type="ECO:0000313" key="13">
    <source>
        <dbReference type="EMBL" id="PYH80220.1"/>
    </source>
</evidence>
<evidence type="ECO:0000256" key="1">
    <source>
        <dbReference type="ARBA" id="ARBA00000448"/>
    </source>
</evidence>
<dbReference type="InterPro" id="IPR050288">
    <property type="entry name" value="Cellulose_deg_GH3"/>
</dbReference>
<dbReference type="VEuPathDB" id="FungiDB:BO82DRAFT_417818"/>
<keyword evidence="5 13" id="KW-0378">Hydrolase</keyword>
<dbReference type="SUPFAM" id="SSF51445">
    <property type="entry name" value="(Trans)glycosidases"/>
    <property type="match status" value="1"/>
</dbReference>
<dbReference type="EC" id="3.2.1.21" evidence="4"/>
<evidence type="ECO:0000256" key="4">
    <source>
        <dbReference type="ARBA" id="ARBA00012744"/>
    </source>
</evidence>
<sequence length="754" mass="81431">MRRFLSWQGLSVAWLLASPSFCTTGLLADFQVDLQDWTVAYNKSVAAVATLSDADKIRLISGQSVPSIRFEPLTSNDGSQGLESFFYVSSFPESSAMAQTWDPELIRAGFHAVGQEFYDKGYTMVNGPTTGPQGRTPWSGRLVETLGQDVYLAGIAFAHATAGIRDAGVIPCGKHFLLNEQETNRSEVYWIDNAVTVPRNNTAYSSNADDKTLHEAYLWPFYDGVKAGLGAIMCAMNRVNGSYACENPALLNQILKTELAFPGFVTPDTSGQHTALGSANGGLDFGAASFWNNQTLLPALANGTLSQARLDDMAVRNLMPYFQQGLDTKSPPPVRSATDPIDVRANHRALIREAGGAAITLVKNTNDALPLARPRSIAVFGANARPSLIGPGTTMDDVHTHTTWPGHLVFSGGSGMGSPSYVVTPYDALLDKAQAHGTQMMWALDDTLPEIEYVAVTGTAGTSAPPTFAGYASAVETCLVFINAWSGEGNDRSELRNAAQDAMIRTVADHCNNTIVSVTTVGARLLDAWIAHPNVTAVLYSSLLGEQSGNALVDVLYGAVNPSAKLTHTIARHESDYPVPVCMAADCDFVDGVHLDYKYFDRYNITPRYEFGFGLSYTTFGYSAPAVGGADEAALARRGATGVLAPGGKVDLWDEVLRVRFTLTNTGARAGAEVAQLYVSFPDEAAQPMRQLRGFKKVFLGVGEEAQVVFSLRRRDLSYWDVVSQEWLVARGQYRFYVGASSRDLRGDVSFIVS</sequence>
<dbReference type="AlphaFoldDB" id="A0A319C7Y9"/>
<dbReference type="InterPro" id="IPR026891">
    <property type="entry name" value="Fn3-like"/>
</dbReference>
<keyword evidence="6" id="KW-0136">Cellulose degradation</keyword>
<evidence type="ECO:0000256" key="11">
    <source>
        <dbReference type="SAM" id="SignalP"/>
    </source>
</evidence>
<dbReference type="InterPro" id="IPR002772">
    <property type="entry name" value="Glyco_hydro_3_C"/>
</dbReference>
<dbReference type="Gene3D" id="3.40.50.1700">
    <property type="entry name" value="Glycoside hydrolase family 3 C-terminal domain"/>
    <property type="match status" value="1"/>
</dbReference>
<evidence type="ECO:0000259" key="12">
    <source>
        <dbReference type="SMART" id="SM01217"/>
    </source>
</evidence>
<dbReference type="Pfam" id="PF01915">
    <property type="entry name" value="Glyco_hydro_3_C"/>
    <property type="match status" value="1"/>
</dbReference>
<dbReference type="FunFam" id="3.20.20.300:FF:000002">
    <property type="entry name" value="Probable beta-glucosidase"/>
    <property type="match status" value="1"/>
</dbReference>
<name>A0A319C7Y9_9EURO</name>
<accession>A0A319C7Y9</accession>
<dbReference type="RefSeq" id="XP_025490420.1">
    <property type="nucleotide sequence ID" value="XM_025640040.1"/>
</dbReference>
<evidence type="ECO:0000256" key="2">
    <source>
        <dbReference type="ARBA" id="ARBA00004987"/>
    </source>
</evidence>
<evidence type="ECO:0000256" key="10">
    <source>
        <dbReference type="ARBA" id="ARBA00023326"/>
    </source>
</evidence>
<dbReference type="InterPro" id="IPR013783">
    <property type="entry name" value="Ig-like_fold"/>
</dbReference>